<evidence type="ECO:0000256" key="3">
    <source>
        <dbReference type="ARBA" id="ARBA00022722"/>
    </source>
</evidence>
<keyword evidence="3" id="KW-0540">Nuclease</keyword>
<evidence type="ECO:0000256" key="4">
    <source>
        <dbReference type="ARBA" id="ARBA00022801"/>
    </source>
</evidence>
<dbReference type="Proteomes" id="UP000289792">
    <property type="component" value="Unassembled WGS sequence"/>
</dbReference>
<dbReference type="GO" id="GO:0009318">
    <property type="term" value="C:exodeoxyribonuclease VII complex"/>
    <property type="evidence" value="ECO:0007669"/>
    <property type="project" value="UniProtKB-UniRule"/>
</dbReference>
<reference evidence="8 9" key="1">
    <citation type="submission" date="2019-01" db="EMBL/GenBank/DDBJ databases">
        <title>Genome sequence of the Antarctic species Gelidibacter gilvus ACAM 158(T).</title>
        <authorList>
            <person name="Bowman J.P."/>
        </authorList>
    </citation>
    <scope>NUCLEOTIDE SEQUENCE [LARGE SCALE GENOMIC DNA]</scope>
    <source>
        <strain evidence="8 9">IC158</strain>
    </source>
</reference>
<keyword evidence="7" id="KW-0175">Coiled coil</keyword>
<keyword evidence="9" id="KW-1185">Reference proteome</keyword>
<dbReference type="GO" id="GO:0008855">
    <property type="term" value="F:exodeoxyribonuclease VII activity"/>
    <property type="evidence" value="ECO:0007669"/>
    <property type="project" value="UniProtKB-UniRule"/>
</dbReference>
<evidence type="ECO:0000313" key="8">
    <source>
        <dbReference type="EMBL" id="RXJ51100.1"/>
    </source>
</evidence>
<dbReference type="InterPro" id="IPR037004">
    <property type="entry name" value="Exonuc_VII_ssu_sf"/>
</dbReference>
<keyword evidence="2" id="KW-0963">Cytoplasm</keyword>
<sequence>MEDKPISELTYEEASNELESILEQLRNDEVSIDKLENVVTRAAALSKLCQDKLRNTEKKVQNIIEKLGL</sequence>
<feature type="coiled-coil region" evidence="7">
    <location>
        <begin position="8"/>
        <end position="38"/>
    </location>
</feature>
<evidence type="ECO:0000313" key="9">
    <source>
        <dbReference type="Proteomes" id="UP000289792"/>
    </source>
</evidence>
<keyword evidence="5" id="KW-0269">Exonuclease</keyword>
<evidence type="ECO:0000256" key="6">
    <source>
        <dbReference type="NCBIfam" id="TIGR01280"/>
    </source>
</evidence>
<evidence type="ECO:0000256" key="1">
    <source>
        <dbReference type="ARBA" id="ARBA00009998"/>
    </source>
</evidence>
<dbReference type="SUPFAM" id="SSF116842">
    <property type="entry name" value="XseB-like"/>
    <property type="match status" value="1"/>
</dbReference>
<comment type="similarity">
    <text evidence="1">Belongs to the XseB family.</text>
</comment>
<proteinExistence type="inferred from homology"/>
<dbReference type="EC" id="3.1.11.6" evidence="6"/>
<dbReference type="EMBL" id="SDDZ01000002">
    <property type="protein sequence ID" value="RXJ51100.1"/>
    <property type="molecule type" value="Genomic_DNA"/>
</dbReference>
<gene>
    <name evidence="8" type="primary">xseB</name>
    <name evidence="8" type="ORF">ESZ48_04280</name>
</gene>
<name>A0A4Q0XI31_9FLAO</name>
<keyword evidence="4 8" id="KW-0378">Hydrolase</keyword>
<protein>
    <recommendedName>
        <fullName evidence="6">Exodeoxyribonuclease VII small subunit</fullName>
        <ecNumber evidence="6">3.1.11.6</ecNumber>
    </recommendedName>
</protein>
<dbReference type="NCBIfam" id="TIGR01280">
    <property type="entry name" value="xseB"/>
    <property type="match status" value="1"/>
</dbReference>
<accession>A0A4Q0XI31</accession>
<evidence type="ECO:0000256" key="7">
    <source>
        <dbReference type="SAM" id="Coils"/>
    </source>
</evidence>
<dbReference type="OrthoDB" id="9813898at2"/>
<dbReference type="AlphaFoldDB" id="A0A4Q0XI31"/>
<dbReference type="Pfam" id="PF02609">
    <property type="entry name" value="Exonuc_VII_S"/>
    <property type="match status" value="1"/>
</dbReference>
<dbReference type="GO" id="GO:0006308">
    <property type="term" value="P:DNA catabolic process"/>
    <property type="evidence" value="ECO:0007669"/>
    <property type="project" value="UniProtKB-UniRule"/>
</dbReference>
<dbReference type="RefSeq" id="WP_129016096.1">
    <property type="nucleotide sequence ID" value="NZ_SDDZ01000002.1"/>
</dbReference>
<dbReference type="Gene3D" id="1.10.287.1040">
    <property type="entry name" value="Exonuclease VII, small subunit"/>
    <property type="match status" value="1"/>
</dbReference>
<dbReference type="InterPro" id="IPR003761">
    <property type="entry name" value="Exonuc_VII_S"/>
</dbReference>
<evidence type="ECO:0000256" key="2">
    <source>
        <dbReference type="ARBA" id="ARBA00022490"/>
    </source>
</evidence>
<organism evidence="8 9">
    <name type="scientific">Gelidibacter gilvus</name>
    <dbReference type="NCBI Taxonomy" id="59602"/>
    <lineage>
        <taxon>Bacteria</taxon>
        <taxon>Pseudomonadati</taxon>
        <taxon>Bacteroidota</taxon>
        <taxon>Flavobacteriia</taxon>
        <taxon>Flavobacteriales</taxon>
        <taxon>Flavobacteriaceae</taxon>
        <taxon>Gelidibacter</taxon>
    </lineage>
</organism>
<evidence type="ECO:0000256" key="5">
    <source>
        <dbReference type="ARBA" id="ARBA00022839"/>
    </source>
</evidence>
<comment type="caution">
    <text evidence="8">The sequence shown here is derived from an EMBL/GenBank/DDBJ whole genome shotgun (WGS) entry which is preliminary data.</text>
</comment>